<dbReference type="AlphaFoldDB" id="A0A914VBR8"/>
<proteinExistence type="predicted"/>
<organism evidence="1 2">
    <name type="scientific">Plectus sambesii</name>
    <dbReference type="NCBI Taxonomy" id="2011161"/>
    <lineage>
        <taxon>Eukaryota</taxon>
        <taxon>Metazoa</taxon>
        <taxon>Ecdysozoa</taxon>
        <taxon>Nematoda</taxon>
        <taxon>Chromadorea</taxon>
        <taxon>Plectida</taxon>
        <taxon>Plectina</taxon>
        <taxon>Plectoidea</taxon>
        <taxon>Plectidae</taxon>
        <taxon>Plectus</taxon>
    </lineage>
</organism>
<accession>A0A914VBR8</accession>
<dbReference type="Proteomes" id="UP000887566">
    <property type="component" value="Unplaced"/>
</dbReference>
<sequence>MLIQQVFVISQQPEPLLKTQRFMNGLELHLLAAENLGIQNPLGNVTVSVEIITEEDARQLTSGILHPNNM</sequence>
<evidence type="ECO:0000313" key="1">
    <source>
        <dbReference type="Proteomes" id="UP000887566"/>
    </source>
</evidence>
<name>A0A914VBR8_9BILA</name>
<dbReference type="WBParaSite" id="PSAMB.scaffold17503size1113.g37309.t1">
    <property type="protein sequence ID" value="PSAMB.scaffold17503size1113.g37309.t1"/>
    <property type="gene ID" value="PSAMB.scaffold17503size1113.g37309"/>
</dbReference>
<keyword evidence="1" id="KW-1185">Reference proteome</keyword>
<evidence type="ECO:0000313" key="2">
    <source>
        <dbReference type="WBParaSite" id="PSAMB.scaffold17503size1113.g37309.t1"/>
    </source>
</evidence>
<reference evidence="2" key="1">
    <citation type="submission" date="2022-11" db="UniProtKB">
        <authorList>
            <consortium name="WormBaseParasite"/>
        </authorList>
    </citation>
    <scope>IDENTIFICATION</scope>
</reference>
<protein>
    <submittedName>
        <fullName evidence="2">Uncharacterized protein</fullName>
    </submittedName>
</protein>